<dbReference type="AlphaFoldDB" id="A0A6P8YMZ4"/>
<name>A0A6P8YMZ4_THRPL</name>
<keyword evidence="4" id="KW-1185">Reference proteome</keyword>
<evidence type="ECO:0000256" key="1">
    <source>
        <dbReference type="ARBA" id="ARBA00022460"/>
    </source>
</evidence>
<dbReference type="PANTHER" id="PTHR12236:SF75">
    <property type="entry name" value="CUTICULAR PROTEIN 62BB, ISOFORM A"/>
    <property type="match status" value="1"/>
</dbReference>
<feature type="compositionally biased region" description="Polar residues" evidence="3">
    <location>
        <begin position="166"/>
        <end position="196"/>
    </location>
</feature>
<dbReference type="KEGG" id="tpal:117643422"/>
<proteinExistence type="predicted"/>
<evidence type="ECO:0000256" key="2">
    <source>
        <dbReference type="PROSITE-ProRule" id="PRU00497"/>
    </source>
</evidence>
<dbReference type="RefSeq" id="XP_034238211.1">
    <property type="nucleotide sequence ID" value="XM_034382320.1"/>
</dbReference>
<evidence type="ECO:0000313" key="4">
    <source>
        <dbReference type="Proteomes" id="UP000515158"/>
    </source>
</evidence>
<feature type="region of interest" description="Disordered" evidence="3">
    <location>
        <begin position="155"/>
        <end position="196"/>
    </location>
</feature>
<dbReference type="GO" id="GO:0042302">
    <property type="term" value="F:structural constituent of cuticle"/>
    <property type="evidence" value="ECO:0007669"/>
    <property type="project" value="UniProtKB-UniRule"/>
</dbReference>
<evidence type="ECO:0000256" key="3">
    <source>
        <dbReference type="SAM" id="MobiDB-lite"/>
    </source>
</evidence>
<sequence>MGVLGPIGPIIIKPVIPPSGLPASASAAAASSDLHYDATLEHVGAGSRPEYAFAYGVQDPKSGNAQSHKEERDGDNVRGEYKVLEADGSVRTVTYTVDPKNGFQANVHQSDPSLADAYKAAAYKADAKHASQKAAIQAPDSPIVIIGASEPSGLSEAISEPISEPISETISETISEPISDPSSEYFSGSSYTDFEP</sequence>
<dbReference type="PRINTS" id="PR00947">
    <property type="entry name" value="CUTICLE"/>
</dbReference>
<dbReference type="PANTHER" id="PTHR12236">
    <property type="entry name" value="STRUCTURAL CONTITUENT OF CUTICLE"/>
    <property type="match status" value="1"/>
</dbReference>
<gene>
    <name evidence="5" type="primary">LOC117643422</name>
</gene>
<dbReference type="GeneID" id="117643422"/>
<dbReference type="GO" id="GO:0031012">
    <property type="term" value="C:extracellular matrix"/>
    <property type="evidence" value="ECO:0007669"/>
    <property type="project" value="TreeGrafter"/>
</dbReference>
<keyword evidence="1 2" id="KW-0193">Cuticle</keyword>
<evidence type="ECO:0000313" key="5">
    <source>
        <dbReference type="RefSeq" id="XP_034238211.1"/>
    </source>
</evidence>
<dbReference type="InterPro" id="IPR000618">
    <property type="entry name" value="Insect_cuticle"/>
</dbReference>
<reference evidence="5" key="1">
    <citation type="submission" date="2025-08" db="UniProtKB">
        <authorList>
            <consortium name="RefSeq"/>
        </authorList>
    </citation>
    <scope>IDENTIFICATION</scope>
    <source>
        <tissue evidence="5">Total insect</tissue>
    </source>
</reference>
<protein>
    <submittedName>
        <fullName evidence="5">Cuticle protein 19-like</fullName>
    </submittedName>
</protein>
<dbReference type="Proteomes" id="UP000515158">
    <property type="component" value="Unplaced"/>
</dbReference>
<dbReference type="OrthoDB" id="8195312at2759"/>
<organism evidence="5">
    <name type="scientific">Thrips palmi</name>
    <name type="common">Melon thrips</name>
    <dbReference type="NCBI Taxonomy" id="161013"/>
    <lineage>
        <taxon>Eukaryota</taxon>
        <taxon>Metazoa</taxon>
        <taxon>Ecdysozoa</taxon>
        <taxon>Arthropoda</taxon>
        <taxon>Hexapoda</taxon>
        <taxon>Insecta</taxon>
        <taxon>Pterygota</taxon>
        <taxon>Neoptera</taxon>
        <taxon>Paraneoptera</taxon>
        <taxon>Thysanoptera</taxon>
        <taxon>Terebrantia</taxon>
        <taxon>Thripoidea</taxon>
        <taxon>Thripidae</taxon>
        <taxon>Thrips</taxon>
    </lineage>
</organism>
<dbReference type="InterPro" id="IPR051217">
    <property type="entry name" value="Insect_Cuticle_Struc_Prot"/>
</dbReference>
<accession>A0A6P8YMZ4</accession>
<dbReference type="GO" id="GO:0005615">
    <property type="term" value="C:extracellular space"/>
    <property type="evidence" value="ECO:0007669"/>
    <property type="project" value="TreeGrafter"/>
</dbReference>
<dbReference type="Pfam" id="PF00379">
    <property type="entry name" value="Chitin_bind_4"/>
    <property type="match status" value="1"/>
</dbReference>
<feature type="region of interest" description="Disordered" evidence="3">
    <location>
        <begin position="57"/>
        <end position="77"/>
    </location>
</feature>
<feature type="compositionally biased region" description="Basic and acidic residues" evidence="3">
    <location>
        <begin position="67"/>
        <end position="77"/>
    </location>
</feature>
<dbReference type="InParanoid" id="A0A6P8YMZ4"/>
<dbReference type="PROSITE" id="PS51155">
    <property type="entry name" value="CHIT_BIND_RR_2"/>
    <property type="match status" value="1"/>
</dbReference>